<dbReference type="InterPro" id="IPR003661">
    <property type="entry name" value="HisK_dim/P_dom"/>
</dbReference>
<gene>
    <name evidence="6" type="ORF">M8A51_01735</name>
</gene>
<dbReference type="SUPFAM" id="SSF47384">
    <property type="entry name" value="Homodimeric domain of signal transducing histidine kinase"/>
    <property type="match status" value="1"/>
</dbReference>
<comment type="catalytic activity">
    <reaction evidence="1">
        <text>ATP + protein L-histidine = ADP + protein N-phospho-L-histidine.</text>
        <dbReference type="EC" id="2.7.13.3"/>
    </reaction>
</comment>
<dbReference type="RefSeq" id="WP_251776385.1">
    <property type="nucleotide sequence ID" value="NZ_JAMKFE010000001.1"/>
</dbReference>
<dbReference type="Gene3D" id="1.10.287.130">
    <property type="match status" value="1"/>
</dbReference>
<evidence type="ECO:0000256" key="3">
    <source>
        <dbReference type="ARBA" id="ARBA00022679"/>
    </source>
</evidence>
<organism evidence="6 7">
    <name type="scientific">Caldimonas mangrovi</name>
    <dbReference type="NCBI Taxonomy" id="2944811"/>
    <lineage>
        <taxon>Bacteria</taxon>
        <taxon>Pseudomonadati</taxon>
        <taxon>Pseudomonadota</taxon>
        <taxon>Betaproteobacteria</taxon>
        <taxon>Burkholderiales</taxon>
        <taxon>Sphaerotilaceae</taxon>
        <taxon>Caldimonas</taxon>
    </lineage>
</organism>
<dbReference type="Proteomes" id="UP001165541">
    <property type="component" value="Unassembled WGS sequence"/>
</dbReference>
<keyword evidence="3" id="KW-0808">Transferase</keyword>
<accession>A0ABT0YHN4</accession>
<proteinExistence type="predicted"/>
<dbReference type="Gene3D" id="3.30.565.10">
    <property type="entry name" value="Histidine kinase-like ATPase, C-terminal domain"/>
    <property type="match status" value="1"/>
</dbReference>
<dbReference type="PANTHER" id="PTHR43047">
    <property type="entry name" value="TWO-COMPONENT HISTIDINE PROTEIN KINASE"/>
    <property type="match status" value="1"/>
</dbReference>
<sequence>MTHSVNANAAQDDAGTRTATELAQAGMFKASGDVRRERLRHLAALDGGAVAGADTEKADVLALVAHEFRGPLSAISAALVLIDRRIGTQCARERAIVGRQLGTLVRLVEDLLDARRTARDGMALYCEHVSLREVVTHALETTAPLRHAMRHRLRGRLPDAKLLVYADRTRLAQVFANLLSNAARYTRKGAVSKSTSRWRPAVVACA</sequence>
<keyword evidence="7" id="KW-1185">Reference proteome</keyword>
<evidence type="ECO:0000256" key="1">
    <source>
        <dbReference type="ARBA" id="ARBA00000085"/>
    </source>
</evidence>
<evidence type="ECO:0000313" key="6">
    <source>
        <dbReference type="EMBL" id="MCM5678245.1"/>
    </source>
</evidence>
<dbReference type="EC" id="2.7.13.3" evidence="2"/>
<dbReference type="InterPro" id="IPR036097">
    <property type="entry name" value="HisK_dim/P_sf"/>
</dbReference>
<dbReference type="PROSITE" id="PS50109">
    <property type="entry name" value="HIS_KIN"/>
    <property type="match status" value="1"/>
</dbReference>
<name>A0ABT0YHN4_9BURK</name>
<dbReference type="GO" id="GO:0016301">
    <property type="term" value="F:kinase activity"/>
    <property type="evidence" value="ECO:0007669"/>
    <property type="project" value="UniProtKB-KW"/>
</dbReference>
<dbReference type="SUPFAM" id="SSF55874">
    <property type="entry name" value="ATPase domain of HSP90 chaperone/DNA topoisomerase II/histidine kinase"/>
    <property type="match status" value="1"/>
</dbReference>
<feature type="domain" description="Histidine kinase" evidence="5">
    <location>
        <begin position="63"/>
        <end position="192"/>
    </location>
</feature>
<comment type="caution">
    <text evidence="6">The sequence shown here is derived from an EMBL/GenBank/DDBJ whole genome shotgun (WGS) entry which is preliminary data.</text>
</comment>
<keyword evidence="4 6" id="KW-0418">Kinase</keyword>
<evidence type="ECO:0000256" key="4">
    <source>
        <dbReference type="ARBA" id="ARBA00022777"/>
    </source>
</evidence>
<dbReference type="CDD" id="cd00082">
    <property type="entry name" value="HisKA"/>
    <property type="match status" value="1"/>
</dbReference>
<evidence type="ECO:0000313" key="7">
    <source>
        <dbReference type="Proteomes" id="UP001165541"/>
    </source>
</evidence>
<dbReference type="InterPro" id="IPR005467">
    <property type="entry name" value="His_kinase_dom"/>
</dbReference>
<evidence type="ECO:0000259" key="5">
    <source>
        <dbReference type="PROSITE" id="PS50109"/>
    </source>
</evidence>
<dbReference type="EMBL" id="JAMKFE010000001">
    <property type="protein sequence ID" value="MCM5678245.1"/>
    <property type="molecule type" value="Genomic_DNA"/>
</dbReference>
<protein>
    <recommendedName>
        <fullName evidence="2">histidine kinase</fullName>
        <ecNumber evidence="2">2.7.13.3</ecNumber>
    </recommendedName>
</protein>
<evidence type="ECO:0000256" key="2">
    <source>
        <dbReference type="ARBA" id="ARBA00012438"/>
    </source>
</evidence>
<reference evidence="6" key="1">
    <citation type="submission" date="2022-05" db="EMBL/GenBank/DDBJ databases">
        <title>Schlegelella sp. nov., isolated from mangrove soil.</title>
        <authorList>
            <person name="Liu Y."/>
            <person name="Ge X."/>
            <person name="Liu W."/>
        </authorList>
    </citation>
    <scope>NUCLEOTIDE SEQUENCE</scope>
    <source>
        <strain evidence="6">S2-27</strain>
    </source>
</reference>
<dbReference type="InterPro" id="IPR036890">
    <property type="entry name" value="HATPase_C_sf"/>
</dbReference>